<protein>
    <submittedName>
        <fullName evidence="1">CDH13 isoform 5</fullName>
    </submittedName>
</protein>
<dbReference type="Proteomes" id="UP000236370">
    <property type="component" value="Unassembled WGS sequence"/>
</dbReference>
<name>A0A2J8LEL8_PANTR</name>
<proteinExistence type="predicted"/>
<sequence>MQPRTPLVLCVLLSQSGGPVCKSQFQALPLAVQWLGV</sequence>
<organism evidence="1 2">
    <name type="scientific">Pan troglodytes</name>
    <name type="common">Chimpanzee</name>
    <dbReference type="NCBI Taxonomy" id="9598"/>
    <lineage>
        <taxon>Eukaryota</taxon>
        <taxon>Metazoa</taxon>
        <taxon>Chordata</taxon>
        <taxon>Craniata</taxon>
        <taxon>Vertebrata</taxon>
        <taxon>Euteleostomi</taxon>
        <taxon>Mammalia</taxon>
        <taxon>Eutheria</taxon>
        <taxon>Euarchontoglires</taxon>
        <taxon>Primates</taxon>
        <taxon>Haplorrhini</taxon>
        <taxon>Catarrhini</taxon>
        <taxon>Hominidae</taxon>
        <taxon>Pan</taxon>
    </lineage>
</organism>
<comment type="caution">
    <text evidence="1">The sequence shown here is derived from an EMBL/GenBank/DDBJ whole genome shotgun (WGS) entry which is preliminary data.</text>
</comment>
<gene>
    <name evidence="1" type="ORF">CK820_G0029380</name>
</gene>
<reference evidence="1 2" key="1">
    <citation type="submission" date="2017-12" db="EMBL/GenBank/DDBJ databases">
        <title>High-resolution comparative analysis of great ape genomes.</title>
        <authorList>
            <person name="Pollen A."/>
            <person name="Hastie A."/>
            <person name="Hormozdiari F."/>
            <person name="Dougherty M."/>
            <person name="Liu R."/>
            <person name="Chaisson M."/>
            <person name="Hoppe E."/>
            <person name="Hill C."/>
            <person name="Pang A."/>
            <person name="Hillier L."/>
            <person name="Baker C."/>
            <person name="Armstrong J."/>
            <person name="Shendure J."/>
            <person name="Paten B."/>
            <person name="Wilson R."/>
            <person name="Chao H."/>
            <person name="Schneider V."/>
            <person name="Ventura M."/>
            <person name="Kronenberg Z."/>
            <person name="Murali S."/>
            <person name="Gordon D."/>
            <person name="Cantsilieris S."/>
            <person name="Munson K."/>
            <person name="Nelson B."/>
            <person name="Raja A."/>
            <person name="Underwood J."/>
            <person name="Diekhans M."/>
            <person name="Fiddes I."/>
            <person name="Haussler D."/>
            <person name="Eichler E."/>
        </authorList>
    </citation>
    <scope>NUCLEOTIDE SEQUENCE [LARGE SCALE GENOMIC DNA]</scope>
    <source>
        <strain evidence="1">Yerkes chimp pedigree #C0471</strain>
    </source>
</reference>
<evidence type="ECO:0000313" key="2">
    <source>
        <dbReference type="Proteomes" id="UP000236370"/>
    </source>
</evidence>
<dbReference type="AlphaFoldDB" id="A0A2J8LEL8"/>
<evidence type="ECO:0000313" key="1">
    <source>
        <dbReference type="EMBL" id="PNI45699.1"/>
    </source>
</evidence>
<accession>A0A2J8LEL8</accession>
<dbReference type="EMBL" id="NBAG03000295">
    <property type="protein sequence ID" value="PNI45699.1"/>
    <property type="molecule type" value="Genomic_DNA"/>
</dbReference>